<organism evidence="5 6">
    <name type="scientific">Burkholderia aenigmatica</name>
    <dbReference type="NCBI Taxonomy" id="2015348"/>
    <lineage>
        <taxon>Bacteria</taxon>
        <taxon>Pseudomonadati</taxon>
        <taxon>Pseudomonadota</taxon>
        <taxon>Betaproteobacteria</taxon>
        <taxon>Burkholderiales</taxon>
        <taxon>Burkholderiaceae</taxon>
        <taxon>Burkholderia</taxon>
        <taxon>Burkholderia cepacia complex</taxon>
    </lineage>
</organism>
<accession>A0A6J5J4M8</accession>
<dbReference type="RefSeq" id="WP_164462766.1">
    <property type="nucleotide sequence ID" value="NZ_CABVQF010000001.1"/>
</dbReference>
<dbReference type="EMBL" id="CABWIL020000014">
    <property type="protein sequence ID" value="CAB3966504.1"/>
    <property type="molecule type" value="Genomic_DNA"/>
</dbReference>
<dbReference type="PANTHER" id="PTHR11360">
    <property type="entry name" value="MONOCARBOXYLATE TRANSPORTER"/>
    <property type="match status" value="1"/>
</dbReference>
<evidence type="ECO:0000256" key="3">
    <source>
        <dbReference type="ARBA" id="ARBA00023136"/>
    </source>
</evidence>
<sequence>MENNTTVELAPDATLAGSVRSARIVFGCAVGMLVGFSATYFSTLSIFLKPIAQAFGWTRAGTSAIAGLAQLGLAIGAPVTGHLIARYGVRRVVMTSSVLFSLGLFALSVSPSNIVLFGGLTLLLGFMAVGTTPTGYLSALPAHFDKRLGLAMGIAMIGLGIGNALMPLLAQQWIDDGGWQSGYRHLSHVVLVGGLAAYLLLPSGGRTNRVCAKVSPSAANASRAGQRAWHAMRTWRFAMLSAVFFVVSCAGLGAIVHMVPSLTDRGMAPAQATKIAALIGIGVMVGRAVTGLLIDVLSARHVAAVQFLLGGAGLALIAGSPGSQLPMVSAGAFAFAFVIGAEGDFVPFFVRRYFGVEHFSFLYGVLFLFFALGGVAGPIAFGWVFDHFHTYAIAYAGAGAACAICAALVLTLGEYVYPVDR</sequence>
<dbReference type="Proteomes" id="UP000494301">
    <property type="component" value="Unassembled WGS sequence"/>
</dbReference>
<reference evidence="5 6" key="1">
    <citation type="submission" date="2020-04" db="EMBL/GenBank/DDBJ databases">
        <authorList>
            <person name="Depoorter E."/>
        </authorList>
    </citation>
    <scope>NUCLEOTIDE SEQUENCE [LARGE SCALE GENOMIC DNA]</scope>
    <source>
        <strain evidence="5 6">BCC0217</strain>
    </source>
</reference>
<dbReference type="GO" id="GO:0022857">
    <property type="term" value="F:transmembrane transporter activity"/>
    <property type="evidence" value="ECO:0007669"/>
    <property type="project" value="InterPro"/>
</dbReference>
<keyword evidence="2" id="KW-1133">Transmembrane helix</keyword>
<evidence type="ECO:0000256" key="1">
    <source>
        <dbReference type="ARBA" id="ARBA00022692"/>
    </source>
</evidence>
<keyword evidence="1" id="KW-0812">Transmembrane</keyword>
<feature type="domain" description="Major facilitator superfamily (MFS) profile" evidence="4">
    <location>
        <begin position="23"/>
        <end position="417"/>
    </location>
</feature>
<evidence type="ECO:0000313" key="6">
    <source>
        <dbReference type="Proteomes" id="UP000494301"/>
    </source>
</evidence>
<dbReference type="InterPro" id="IPR050327">
    <property type="entry name" value="Proton-linked_MCT"/>
</dbReference>
<name>A0A6J5J4M8_9BURK</name>
<dbReference type="SUPFAM" id="SSF103473">
    <property type="entry name" value="MFS general substrate transporter"/>
    <property type="match status" value="1"/>
</dbReference>
<evidence type="ECO:0000256" key="2">
    <source>
        <dbReference type="ARBA" id="ARBA00022989"/>
    </source>
</evidence>
<dbReference type="AlphaFoldDB" id="A0A6J5J4M8"/>
<evidence type="ECO:0000259" key="4">
    <source>
        <dbReference type="PROSITE" id="PS50850"/>
    </source>
</evidence>
<dbReference type="PROSITE" id="PS50850">
    <property type="entry name" value="MFS"/>
    <property type="match status" value="1"/>
</dbReference>
<dbReference type="InterPro" id="IPR011701">
    <property type="entry name" value="MFS"/>
</dbReference>
<protein>
    <submittedName>
        <fullName evidence="5">Major facilitator transporter</fullName>
    </submittedName>
</protein>
<evidence type="ECO:0000313" key="5">
    <source>
        <dbReference type="EMBL" id="CAB3966504.1"/>
    </source>
</evidence>
<gene>
    <name evidence="5" type="ORF">BLA3211_03963</name>
</gene>
<dbReference type="Gene3D" id="1.20.1250.20">
    <property type="entry name" value="MFS general substrate transporter like domains"/>
    <property type="match status" value="2"/>
</dbReference>
<keyword evidence="3" id="KW-0472">Membrane</keyword>
<dbReference type="InterPro" id="IPR036259">
    <property type="entry name" value="MFS_trans_sf"/>
</dbReference>
<dbReference type="InterPro" id="IPR020846">
    <property type="entry name" value="MFS_dom"/>
</dbReference>
<dbReference type="Pfam" id="PF07690">
    <property type="entry name" value="MFS_1"/>
    <property type="match status" value="1"/>
</dbReference>
<proteinExistence type="predicted"/>
<dbReference type="PANTHER" id="PTHR11360:SF284">
    <property type="entry name" value="EG:103B4.3 PROTEIN-RELATED"/>
    <property type="match status" value="1"/>
</dbReference>